<feature type="binding site" evidence="21">
    <location>
        <position position="244"/>
    </location>
    <ligand>
        <name>Mg(2+)</name>
        <dbReference type="ChEBI" id="CHEBI:18420"/>
    </ligand>
</feature>
<feature type="domain" description="Fumarylacetoacetase N-terminal" evidence="24">
    <location>
        <begin position="17"/>
        <end position="126"/>
    </location>
</feature>
<evidence type="ECO:0000313" key="27">
    <source>
        <dbReference type="Proteomes" id="UP000237631"/>
    </source>
</evidence>
<feature type="domain" description="Fumarylacetoacetase-like C-terminal" evidence="22">
    <location>
        <begin position="134"/>
        <end position="419"/>
    </location>
</feature>
<dbReference type="SUPFAM" id="SSF56529">
    <property type="entry name" value="FAH"/>
    <property type="match status" value="1"/>
</dbReference>
<feature type="binding site" evidence="21">
    <location>
        <position position="134"/>
    </location>
    <ligand>
        <name>Ca(2+)</name>
        <dbReference type="ChEBI" id="CHEBI:29108"/>
    </ligand>
</feature>
<dbReference type="AlphaFoldDB" id="A0A2S6BY75"/>
<feature type="binding site" evidence="21">
    <location>
        <position position="244"/>
    </location>
    <ligand>
        <name>Ca(2+)</name>
        <dbReference type="ChEBI" id="CHEBI:29108"/>
    </ligand>
</feature>
<feature type="binding site" evidence="18">
    <location>
        <position position="770"/>
    </location>
    <ligand>
        <name>Fe cation</name>
        <dbReference type="ChEBI" id="CHEBI:24875"/>
    </ligand>
</feature>
<evidence type="ECO:0000256" key="14">
    <source>
        <dbReference type="ARBA" id="ARBA00023002"/>
    </source>
</evidence>
<dbReference type="NCBIfam" id="TIGR01015">
    <property type="entry name" value="hmgA"/>
    <property type="match status" value="1"/>
</dbReference>
<keyword evidence="12" id="KW-0828">Tyrosine catabolism</keyword>
<dbReference type="InterPro" id="IPR036663">
    <property type="entry name" value="Fumarylacetoacetase_C_sf"/>
</dbReference>
<dbReference type="OrthoDB" id="1689029at2759"/>
<keyword evidence="13" id="KW-0223">Dioxygenase</keyword>
<comment type="pathway">
    <text evidence="5">Amino-acid degradation; L-phenylalanine degradation; acetoacetate and fumarate from L-phenylalanine: step 6/6.</text>
</comment>
<evidence type="ECO:0000256" key="3">
    <source>
        <dbReference type="ARBA" id="ARBA00001962"/>
    </source>
</evidence>
<dbReference type="NCBIfam" id="TIGR01266">
    <property type="entry name" value="fum_ac_acetase"/>
    <property type="match status" value="1"/>
</dbReference>
<dbReference type="InterPro" id="IPR005959">
    <property type="entry name" value="Fumarylacetoacetase"/>
</dbReference>
<keyword evidence="27" id="KW-1185">Reference proteome</keyword>
<protein>
    <submittedName>
        <fullName evidence="26">Uncharacterized protein</fullName>
    </submittedName>
</protein>
<dbReference type="GO" id="GO:0006559">
    <property type="term" value="P:L-phenylalanine catabolic process"/>
    <property type="evidence" value="ECO:0007669"/>
    <property type="project" value="UniProtKB-UniPathway"/>
</dbReference>
<evidence type="ECO:0000256" key="1">
    <source>
        <dbReference type="ARBA" id="ARBA00001913"/>
    </source>
</evidence>
<feature type="binding site" evidence="20">
    <location>
        <position position="361"/>
    </location>
    <ligand>
        <name>substrate</name>
    </ligand>
</feature>
<evidence type="ECO:0000256" key="10">
    <source>
        <dbReference type="ARBA" id="ARBA00022837"/>
    </source>
</evidence>
<comment type="cofactor">
    <cofactor evidence="2 21">
        <name>Mg(2+)</name>
        <dbReference type="ChEBI" id="CHEBI:18420"/>
    </cofactor>
</comment>
<accession>A0A2S6BY75</accession>
<gene>
    <name evidence="26" type="ORF">CBER1_10577</name>
</gene>
<keyword evidence="11 21" id="KW-0460">Magnesium</keyword>
<dbReference type="InterPro" id="IPR015377">
    <property type="entry name" value="Fumarylacetoacetase_N"/>
</dbReference>
<dbReference type="SUPFAM" id="SSF51182">
    <property type="entry name" value="RmlC-like cupins"/>
    <property type="match status" value="1"/>
</dbReference>
<feature type="binding site" evidence="18">
    <location>
        <position position="785"/>
    </location>
    <ligand>
        <name>homogentisate</name>
        <dbReference type="ChEBI" id="CHEBI:16169"/>
    </ligand>
</feature>
<evidence type="ECO:0000256" key="2">
    <source>
        <dbReference type="ARBA" id="ARBA00001946"/>
    </source>
</evidence>
<evidence type="ECO:0000256" key="5">
    <source>
        <dbReference type="ARBA" id="ARBA00004782"/>
    </source>
</evidence>
<dbReference type="InterPro" id="IPR046451">
    <property type="entry name" value="HgmA_C"/>
</dbReference>
<dbReference type="GO" id="GO:0004334">
    <property type="term" value="F:fumarylacetoacetase activity"/>
    <property type="evidence" value="ECO:0007669"/>
    <property type="project" value="InterPro"/>
</dbReference>
<dbReference type="Pfam" id="PF09298">
    <property type="entry name" value="FAA_hydrolase_N"/>
    <property type="match status" value="1"/>
</dbReference>
<dbReference type="Pfam" id="PF04209">
    <property type="entry name" value="HgmA_C"/>
    <property type="match status" value="1"/>
</dbReference>
<keyword evidence="9" id="KW-0378">Hydrolase</keyword>
<evidence type="ECO:0000256" key="11">
    <source>
        <dbReference type="ARBA" id="ARBA00022842"/>
    </source>
</evidence>
<dbReference type="Gene3D" id="3.90.850.10">
    <property type="entry name" value="Fumarylacetoacetase-like, C-terminal domain"/>
    <property type="match status" value="1"/>
</dbReference>
<dbReference type="InterPro" id="IPR011051">
    <property type="entry name" value="RmlC_Cupin_sf"/>
</dbReference>
<evidence type="ECO:0000259" key="25">
    <source>
        <dbReference type="Pfam" id="PF20510"/>
    </source>
</evidence>
<feature type="active site" description="Proton acceptor" evidence="19">
    <location>
        <position position="141"/>
    </location>
</feature>
<keyword evidence="15 18" id="KW-0408">Iron</keyword>
<feature type="binding site" evidence="20">
    <location>
        <position position="255"/>
    </location>
    <ligand>
        <name>substrate</name>
    </ligand>
</feature>
<dbReference type="Gene3D" id="2.60.120.10">
    <property type="entry name" value="Jelly Rolls"/>
    <property type="match status" value="1"/>
</dbReference>
<dbReference type="Pfam" id="PF20510">
    <property type="entry name" value="HgmA_N"/>
    <property type="match status" value="1"/>
</dbReference>
<dbReference type="Proteomes" id="UP000237631">
    <property type="component" value="Unassembled WGS sequence"/>
</dbReference>
<dbReference type="UniPathway" id="UPA00139">
    <property type="reaction ID" value="UER00339"/>
</dbReference>
<comment type="similarity">
    <text evidence="7">Belongs to the FAH family.</text>
</comment>
<dbReference type="FunFam" id="2.60.120.10:FF:000034">
    <property type="entry name" value="Homogentisate 1,2-dioxygenase"/>
    <property type="match status" value="1"/>
</dbReference>
<evidence type="ECO:0000256" key="21">
    <source>
        <dbReference type="PIRSR" id="PIRSR605959-3"/>
    </source>
</evidence>
<feature type="binding site" evidence="20">
    <location>
        <position position="251"/>
    </location>
    <ligand>
        <name>substrate</name>
    </ligand>
</feature>
<evidence type="ECO:0000256" key="9">
    <source>
        <dbReference type="ARBA" id="ARBA00022801"/>
    </source>
</evidence>
<feature type="binding site" evidence="18">
    <location>
        <position position="776"/>
    </location>
    <ligand>
        <name>Fe cation</name>
        <dbReference type="ChEBI" id="CHEBI:24875"/>
    </ligand>
</feature>
<evidence type="ECO:0000259" key="24">
    <source>
        <dbReference type="Pfam" id="PF09298"/>
    </source>
</evidence>
<evidence type="ECO:0000256" key="8">
    <source>
        <dbReference type="ARBA" id="ARBA00022723"/>
    </source>
</evidence>
<reference evidence="27" key="1">
    <citation type="journal article" date="2017" name="bioRxiv">
        <title>Conservation of a gene cluster reveals novel cercosporin biosynthetic mechanisms and extends production to the genus Colletotrichum.</title>
        <authorList>
            <person name="de Jonge R."/>
            <person name="Ebert M.K."/>
            <person name="Huitt-Roehl C.R."/>
            <person name="Pal P."/>
            <person name="Suttle J.C."/>
            <person name="Spanner R.E."/>
            <person name="Neubauer J.D."/>
            <person name="Jurick W.M.II."/>
            <person name="Stott K.A."/>
            <person name="Secor G.A."/>
            <person name="Thomma B.P.H.J."/>
            <person name="Van de Peer Y."/>
            <person name="Townsend C.A."/>
            <person name="Bolton M.D."/>
        </authorList>
    </citation>
    <scope>NUCLEOTIDE SEQUENCE [LARGE SCALE GENOMIC DNA]</scope>
    <source>
        <strain evidence="27">CBS538.71</strain>
    </source>
</reference>
<feature type="binding site" evidence="18">
    <location>
        <position position="807"/>
    </location>
    <ligand>
        <name>Fe cation</name>
        <dbReference type="ChEBI" id="CHEBI:24875"/>
    </ligand>
</feature>
<comment type="pathway">
    <text evidence="4">Amino-acid degradation; L-phenylalanine degradation; acetoacetate and fumarate from L-phenylalanine: step 4/6.</text>
</comment>
<dbReference type="GO" id="GO:0005737">
    <property type="term" value="C:cytoplasm"/>
    <property type="evidence" value="ECO:0007669"/>
    <property type="project" value="TreeGrafter"/>
</dbReference>
<keyword evidence="8 18" id="KW-0479">Metal-binding</keyword>
<dbReference type="GO" id="GO:0004411">
    <property type="term" value="F:homogentisate 1,2-dioxygenase activity"/>
    <property type="evidence" value="ECO:0007669"/>
    <property type="project" value="InterPro"/>
</dbReference>
<feature type="binding site" evidence="21">
    <location>
        <position position="212"/>
    </location>
    <ligand>
        <name>Ca(2+)</name>
        <dbReference type="ChEBI" id="CHEBI:29108"/>
    </ligand>
</feature>
<keyword evidence="14" id="KW-0560">Oxidoreductase</keyword>
<dbReference type="InterPro" id="IPR036462">
    <property type="entry name" value="Fumarylacetoacetase_N_sf"/>
</dbReference>
<feature type="active site" description="Proton acceptor" evidence="17">
    <location>
        <position position="726"/>
    </location>
</feature>
<evidence type="ECO:0000256" key="20">
    <source>
        <dbReference type="PIRSR" id="PIRSR605959-2"/>
    </source>
</evidence>
<dbReference type="GO" id="GO:0046872">
    <property type="term" value="F:metal ion binding"/>
    <property type="evidence" value="ECO:0007669"/>
    <property type="project" value="UniProtKB-KW"/>
</dbReference>
<dbReference type="Gene3D" id="2.30.30.230">
    <property type="entry name" value="Fumarylacetoacetase, N-terminal domain"/>
    <property type="match status" value="1"/>
</dbReference>
<dbReference type="InterPro" id="IPR005708">
    <property type="entry name" value="Homogentis_dOase"/>
</dbReference>
<feature type="domain" description="Homogentisate 1,2-dioxygenase C-terminal" evidence="23">
    <location>
        <begin position="715"/>
        <end position="869"/>
    </location>
</feature>
<organism evidence="26 27">
    <name type="scientific">Cercospora berteroae</name>
    <dbReference type="NCBI Taxonomy" id="357750"/>
    <lineage>
        <taxon>Eukaryota</taxon>
        <taxon>Fungi</taxon>
        <taxon>Dikarya</taxon>
        <taxon>Ascomycota</taxon>
        <taxon>Pezizomycotina</taxon>
        <taxon>Dothideomycetes</taxon>
        <taxon>Dothideomycetidae</taxon>
        <taxon>Mycosphaerellales</taxon>
        <taxon>Mycosphaerellaceae</taxon>
        <taxon>Cercospora</taxon>
    </lineage>
</organism>
<evidence type="ECO:0000259" key="23">
    <source>
        <dbReference type="Pfam" id="PF04209"/>
    </source>
</evidence>
<comment type="cofactor">
    <cofactor evidence="1 21">
        <name>Ca(2+)</name>
        <dbReference type="ChEBI" id="CHEBI:29108"/>
    </cofactor>
</comment>
<dbReference type="InterPro" id="IPR014710">
    <property type="entry name" value="RmlC-like_jellyroll"/>
</dbReference>
<feature type="binding site" evidence="20">
    <location>
        <position position="136"/>
    </location>
    <ligand>
        <name>substrate</name>
    </ligand>
</feature>
<dbReference type="SUPFAM" id="SSF63433">
    <property type="entry name" value="Fumarylacetoacetate hydrolase, FAH, N-terminal domain"/>
    <property type="match status" value="1"/>
</dbReference>
<dbReference type="PANTHER" id="PTHR11056:SF0">
    <property type="entry name" value="HOMOGENTISATE 1,2-DIOXYGENASE"/>
    <property type="match status" value="1"/>
</dbReference>
<evidence type="ECO:0000256" key="18">
    <source>
        <dbReference type="PIRSR" id="PIRSR605708-2"/>
    </source>
</evidence>
<proteinExistence type="inferred from homology"/>
<feature type="domain" description="Homogentisate 1,2-dioxygenase N-terminal" evidence="25">
    <location>
        <begin position="442"/>
        <end position="713"/>
    </location>
</feature>
<evidence type="ECO:0000256" key="7">
    <source>
        <dbReference type="ARBA" id="ARBA00010211"/>
    </source>
</evidence>
<evidence type="ECO:0000256" key="4">
    <source>
        <dbReference type="ARBA" id="ARBA00004704"/>
    </source>
</evidence>
<evidence type="ECO:0000256" key="16">
    <source>
        <dbReference type="ARBA" id="ARBA00023232"/>
    </source>
</evidence>
<sequence>MTRHTQVQVMRSPYSLANLPSGIISSATDPQHHVAIAVGEYVLDLYQFSLNDGFSGCPEVANSLHVFRADKLNAFAALGRPAHRATRAYLQQVLSINTLFPSVLQTNEKLQKACIFHAREVKNHLPIHIPSFTDFYGGMNHAVNAGSLFRSRQDAVDPNYHHLPEAYHSWASSIVVSRTSIYRPSGQVVRDVMSKDAVPALVASTRMDFKLEIGATLCRGNSMGHPVKISEVEEAIFGFVMLNDWLARDIQRWEYAPLGPFNGKNFGTSISAWVVLADALEPFRCKGLEGKAKLLPYLQGREDFTYDLNLEVEIKTNEGHTITVCKGNAAQGLVYSFEQMLAHHTVTGCPMEVGDILGSGTISGFEEGTLGCLLEITQNGQVPIELSNGTQRSWLQDGDTVTLKAFAGSDGGLVGFGPCAAHIFATSLIIHVTKFDEPERYTYLEGFGNYHQSEALPQTLPLGQNTPQVPACGLYTERISGSSVSAPKAQNQQTWLYRIMPTACHDPFTAKPTSEPSQAEILKSLLYTPSQLRWSPFELDQTSDWTDSLRLVVGTGNIAEKSGMSVFVYTVGESMVHHKSNASADGDILLIAQQSVLDIRTELGYLLVRPGEIGMIPRGIRYHVALPNGPARGYAVELHEGHWHLPERGPIGSHGLANDRDSQIPTASFEHNVSSTFEIVTKFNGKLFETHQTHSPFDVVGWHGSYYPWKYDLGRFITIGSISVDHPDPSIFSLLSAPGEVTGGSPVAEIAIFPPRWLVMEGTFRPPWYHRNTMGELMGLIKGEYDAKVDGGFRLGGLSLHNIMVGHGPDSKSLERGSTEALTPTKVGYGSLAFVIESNRIFGVSPWAMNASGKRQQDYNQKTWLDIKPRFVAPDSG</sequence>
<dbReference type="STRING" id="357750.A0A2S6BY75"/>
<dbReference type="PANTHER" id="PTHR11056">
    <property type="entry name" value="HOMOGENTISATE 1,2-DIOXYGENASE"/>
    <property type="match status" value="1"/>
</dbReference>
<dbReference type="InterPro" id="IPR046452">
    <property type="entry name" value="HgmA_N"/>
</dbReference>
<comment type="cofactor">
    <cofactor evidence="3 18">
        <name>Fe cation</name>
        <dbReference type="ChEBI" id="CHEBI:24875"/>
    </cofactor>
</comment>
<feature type="binding site" evidence="20">
    <location>
        <position position="150"/>
    </location>
    <ligand>
        <name>substrate</name>
    </ligand>
</feature>
<evidence type="ECO:0000256" key="6">
    <source>
        <dbReference type="ARBA" id="ARBA00007757"/>
    </source>
</evidence>
<feature type="binding site" evidence="21">
    <location>
        <position position="268"/>
    </location>
    <ligand>
        <name>Mg(2+)</name>
        <dbReference type="ChEBI" id="CHEBI:18420"/>
    </ligand>
</feature>
<evidence type="ECO:0000256" key="12">
    <source>
        <dbReference type="ARBA" id="ARBA00022878"/>
    </source>
</evidence>
<name>A0A2S6BY75_9PEZI</name>
<evidence type="ECO:0000256" key="17">
    <source>
        <dbReference type="PIRSR" id="PIRSR605708-1"/>
    </source>
</evidence>
<keyword evidence="16" id="KW-0585">Phenylalanine catabolism</keyword>
<evidence type="ECO:0000256" key="19">
    <source>
        <dbReference type="PIRSR" id="PIRSR605959-1"/>
    </source>
</evidence>
<keyword evidence="10 21" id="KW-0106">Calcium</keyword>
<feature type="binding site" evidence="21">
    <location>
        <position position="264"/>
    </location>
    <ligand>
        <name>Mg(2+)</name>
        <dbReference type="ChEBI" id="CHEBI:18420"/>
    </ligand>
</feature>
<comment type="caution">
    <text evidence="26">The sequence shown here is derived from an EMBL/GenBank/DDBJ whole genome shotgun (WGS) entry which is preliminary data.</text>
</comment>
<dbReference type="InterPro" id="IPR011234">
    <property type="entry name" value="Fumarylacetoacetase-like_C"/>
</dbReference>
<feature type="binding site" evidence="18">
    <location>
        <position position="807"/>
    </location>
    <ligand>
        <name>homogentisate</name>
        <dbReference type="ChEBI" id="CHEBI:16169"/>
    </ligand>
</feature>
<comment type="similarity">
    <text evidence="6">Belongs to the homogentisate dioxygenase family.</text>
</comment>
<dbReference type="Pfam" id="PF01557">
    <property type="entry name" value="FAA_hydrolase"/>
    <property type="match status" value="1"/>
</dbReference>
<evidence type="ECO:0000256" key="15">
    <source>
        <dbReference type="ARBA" id="ARBA00023004"/>
    </source>
</evidence>
<evidence type="ECO:0000256" key="13">
    <source>
        <dbReference type="ARBA" id="ARBA00022964"/>
    </source>
</evidence>
<dbReference type="GO" id="GO:0006572">
    <property type="term" value="P:L-tyrosine catabolic process"/>
    <property type="evidence" value="ECO:0007669"/>
    <property type="project" value="UniProtKB-KW"/>
</dbReference>
<evidence type="ECO:0000259" key="22">
    <source>
        <dbReference type="Pfam" id="PF01557"/>
    </source>
</evidence>
<evidence type="ECO:0000313" key="26">
    <source>
        <dbReference type="EMBL" id="PPJ52418.1"/>
    </source>
</evidence>
<dbReference type="EMBL" id="PNEN01001698">
    <property type="protein sequence ID" value="PPJ52418.1"/>
    <property type="molecule type" value="Genomic_DNA"/>
</dbReference>